<accession>A0A6C0JAT4</accession>
<proteinExistence type="predicted"/>
<keyword evidence="1" id="KW-0812">Transmembrane</keyword>
<name>A0A6C0JAT4_9ZZZZ</name>
<dbReference type="AlphaFoldDB" id="A0A6C0JAT4"/>
<evidence type="ECO:0000256" key="1">
    <source>
        <dbReference type="SAM" id="Phobius"/>
    </source>
</evidence>
<keyword evidence="1" id="KW-1133">Transmembrane helix</keyword>
<keyword evidence="1" id="KW-0472">Membrane</keyword>
<feature type="transmembrane region" description="Helical" evidence="1">
    <location>
        <begin position="137"/>
        <end position="157"/>
    </location>
</feature>
<evidence type="ECO:0000313" key="2">
    <source>
        <dbReference type="EMBL" id="QHU02762.1"/>
    </source>
</evidence>
<organism evidence="2">
    <name type="scientific">viral metagenome</name>
    <dbReference type="NCBI Taxonomy" id="1070528"/>
    <lineage>
        <taxon>unclassified sequences</taxon>
        <taxon>metagenomes</taxon>
        <taxon>organismal metagenomes</taxon>
    </lineage>
</organism>
<sequence length="186" mass="21201">MSISCLTNEMCGNKKIFYNAWCSFTEDGYEYTPNIESTCARDGIDLLYPNCENCDFVDCCAESIEDCCNRSVTRVPSQVPTSIPTTFCPDVSRLYDRKTDDCHFYEVPNESITQYSDDYLLCCSDRKEQCCELQTTFIFSIAGSAILFMIFTMIYFIQNISSSRKISPLPLKRPSLNSQVDPIDIV</sequence>
<dbReference type="EMBL" id="MN740362">
    <property type="protein sequence ID" value="QHU02762.1"/>
    <property type="molecule type" value="Genomic_DNA"/>
</dbReference>
<protein>
    <submittedName>
        <fullName evidence="2">Uncharacterized protein</fullName>
    </submittedName>
</protein>
<reference evidence="2" key="1">
    <citation type="journal article" date="2020" name="Nature">
        <title>Giant virus diversity and host interactions through global metagenomics.</title>
        <authorList>
            <person name="Schulz F."/>
            <person name="Roux S."/>
            <person name="Paez-Espino D."/>
            <person name="Jungbluth S."/>
            <person name="Walsh D.A."/>
            <person name="Denef V.J."/>
            <person name="McMahon K.D."/>
            <person name="Konstantinidis K.T."/>
            <person name="Eloe-Fadrosh E.A."/>
            <person name="Kyrpides N.C."/>
            <person name="Woyke T."/>
        </authorList>
    </citation>
    <scope>NUCLEOTIDE SEQUENCE</scope>
    <source>
        <strain evidence="2">GVMAG-M-3300025880-76</strain>
    </source>
</reference>